<dbReference type="Proteomes" id="UP000004200">
    <property type="component" value="Unassembled WGS sequence"/>
</dbReference>
<reference evidence="3 4" key="1">
    <citation type="submission" date="2011-06" db="EMBL/GenBank/DDBJ databases">
        <title>The draft genome of Thiorhodococcus drewsii AZ1.</title>
        <authorList>
            <consortium name="US DOE Joint Genome Institute (JGI-PGF)"/>
            <person name="Lucas S."/>
            <person name="Han J."/>
            <person name="Lapidus A."/>
            <person name="Cheng J.-F."/>
            <person name="Goodwin L."/>
            <person name="Pitluck S."/>
            <person name="Peters L."/>
            <person name="Land M.L."/>
            <person name="Hauser L."/>
            <person name="Vogl K."/>
            <person name="Liu Z."/>
            <person name="Imhoff J."/>
            <person name="Thiel V."/>
            <person name="Frigaard N.-U."/>
            <person name="Bryant D.A."/>
            <person name="Woyke T.J."/>
        </authorList>
    </citation>
    <scope>NUCLEOTIDE SEQUENCE [LARGE SCALE GENOMIC DNA]</scope>
    <source>
        <strain evidence="3 4">AZ1</strain>
    </source>
</reference>
<organism evidence="3 4">
    <name type="scientific">Thiorhodococcus drewsii AZ1</name>
    <dbReference type="NCBI Taxonomy" id="765913"/>
    <lineage>
        <taxon>Bacteria</taxon>
        <taxon>Pseudomonadati</taxon>
        <taxon>Pseudomonadota</taxon>
        <taxon>Gammaproteobacteria</taxon>
        <taxon>Chromatiales</taxon>
        <taxon>Chromatiaceae</taxon>
        <taxon>Thiorhodococcus</taxon>
    </lineage>
</organism>
<feature type="chain" id="PRO_5003428394" description="ABC-type transport auxiliary lipoprotein component domain-containing protein" evidence="1">
    <location>
        <begin position="30"/>
        <end position="211"/>
    </location>
</feature>
<dbReference type="EMBL" id="AFWT01000024">
    <property type="protein sequence ID" value="EGV29699.1"/>
    <property type="molecule type" value="Genomic_DNA"/>
</dbReference>
<proteinExistence type="predicted"/>
<dbReference type="InterPro" id="IPR005586">
    <property type="entry name" value="ABC_trans_aux"/>
</dbReference>
<dbReference type="SUPFAM" id="SSF159594">
    <property type="entry name" value="XCC0632-like"/>
    <property type="match status" value="1"/>
</dbReference>
<evidence type="ECO:0000259" key="2">
    <source>
        <dbReference type="Pfam" id="PF03886"/>
    </source>
</evidence>
<keyword evidence="1" id="KW-0732">Signal</keyword>
<dbReference type="OrthoDB" id="7063250at2"/>
<name>G2E4D0_9GAMM</name>
<evidence type="ECO:0000313" key="4">
    <source>
        <dbReference type="Proteomes" id="UP000004200"/>
    </source>
</evidence>
<dbReference type="eggNOG" id="COG3009">
    <property type="taxonomic scope" value="Bacteria"/>
</dbReference>
<accession>G2E4D0</accession>
<feature type="domain" description="ABC-type transport auxiliary lipoprotein component" evidence="2">
    <location>
        <begin position="31"/>
        <end position="193"/>
    </location>
</feature>
<dbReference type="RefSeq" id="WP_007041856.1">
    <property type="nucleotide sequence ID" value="NZ_AFWT01000024.1"/>
</dbReference>
<sequence length="211" mass="23258">MRRWIRAEWMSIGCLAALLLGCASTPPSSFYTLTPLSPDAVDGKVSGPELSVGLGPVSFPVFLDRPQIVEREGGHRLTIDEFHRWGGTLQDDFLRVWSENLALLLGTSRILVFPSDIRYPLDFRVAAEVLAFEGTRGGDAVLKVRWFVLAPDVDRVLLVREDVYRRPWDSSSDPGASIAALSGALADFSRDVAAALRTLPRPVEPVQDQAR</sequence>
<dbReference type="STRING" id="765913.ThidrDRAFT_3143"/>
<protein>
    <recommendedName>
        <fullName evidence="2">ABC-type transport auxiliary lipoprotein component domain-containing protein</fullName>
    </recommendedName>
</protein>
<dbReference type="PROSITE" id="PS51257">
    <property type="entry name" value="PROKAR_LIPOPROTEIN"/>
    <property type="match status" value="1"/>
</dbReference>
<dbReference type="Gene3D" id="3.40.50.10610">
    <property type="entry name" value="ABC-type transport auxiliary lipoprotein component"/>
    <property type="match status" value="1"/>
</dbReference>
<comment type="caution">
    <text evidence="3">The sequence shown here is derived from an EMBL/GenBank/DDBJ whole genome shotgun (WGS) entry which is preliminary data.</text>
</comment>
<keyword evidence="4" id="KW-1185">Reference proteome</keyword>
<evidence type="ECO:0000256" key="1">
    <source>
        <dbReference type="SAM" id="SignalP"/>
    </source>
</evidence>
<dbReference type="AlphaFoldDB" id="G2E4D0"/>
<evidence type="ECO:0000313" key="3">
    <source>
        <dbReference type="EMBL" id="EGV29699.1"/>
    </source>
</evidence>
<dbReference type="Pfam" id="PF03886">
    <property type="entry name" value="ABC_trans_aux"/>
    <property type="match status" value="1"/>
</dbReference>
<gene>
    <name evidence="3" type="ORF">ThidrDRAFT_3143</name>
</gene>
<feature type="signal peptide" evidence="1">
    <location>
        <begin position="1"/>
        <end position="29"/>
    </location>
</feature>